<dbReference type="Pfam" id="PF01261">
    <property type="entry name" value="AP_endonuc_2"/>
    <property type="match status" value="1"/>
</dbReference>
<dbReference type="SUPFAM" id="SSF51658">
    <property type="entry name" value="Xylose isomerase-like"/>
    <property type="match status" value="1"/>
</dbReference>
<dbReference type="PANTHER" id="PTHR43489">
    <property type="entry name" value="ISOMERASE"/>
    <property type="match status" value="1"/>
</dbReference>
<keyword evidence="5" id="KW-1185">Reference proteome</keyword>
<dbReference type="InterPro" id="IPR036237">
    <property type="entry name" value="Xyl_isomerase-like_sf"/>
</dbReference>
<dbReference type="EMBL" id="JAIRBM010000001">
    <property type="protein sequence ID" value="MBZ6075140.1"/>
    <property type="molecule type" value="Genomic_DNA"/>
</dbReference>
<evidence type="ECO:0000313" key="5">
    <source>
        <dbReference type="Proteomes" id="UP000704176"/>
    </source>
</evidence>
<keyword evidence="1 2" id="KW-0413">Isomerase</keyword>
<dbReference type="RefSeq" id="WP_224311171.1">
    <property type="nucleotide sequence ID" value="NZ_JAIRBM010000001.1"/>
</dbReference>
<comment type="similarity">
    <text evidence="2">Belongs to the hyi family.</text>
</comment>
<evidence type="ECO:0000313" key="4">
    <source>
        <dbReference type="EMBL" id="MBZ6075140.1"/>
    </source>
</evidence>
<accession>A0ABS7VI12</accession>
<name>A0ABS7VI12_9HYPH</name>
<evidence type="ECO:0000256" key="2">
    <source>
        <dbReference type="PIRNR" id="PIRNR006241"/>
    </source>
</evidence>
<evidence type="ECO:0000259" key="3">
    <source>
        <dbReference type="Pfam" id="PF01261"/>
    </source>
</evidence>
<proteinExistence type="inferred from homology"/>
<dbReference type="InterPro" id="IPR050417">
    <property type="entry name" value="Sugar_Epim/Isomerase"/>
</dbReference>
<sequence>MPRFSANLGFLFSDRPELDRVSAAAIAGFKAVEMHWPYQVPAAAMRDALMQNRLTMLGLNTPVGNAPAGDFGLGALPGREDEFQQAVDQALSYGMEIGADAVHCMAGVVSPDELATAERTFIENLRIAADKAAQAQVTVLIEPINHRDRPGYFLSRVEQAALIIGQVRRSNVKIMFDCYHTQIMQGDLIRRLESHRELIGHVQIAAVPSRAEPDEGEVNYAEICRALDRIGYDGWVGAEYKPRHLTEGGLGWLATWSRDCASSNPDRSRA</sequence>
<evidence type="ECO:0000256" key="1">
    <source>
        <dbReference type="ARBA" id="ARBA00023235"/>
    </source>
</evidence>
<dbReference type="Proteomes" id="UP000704176">
    <property type="component" value="Unassembled WGS sequence"/>
</dbReference>
<dbReference type="InterPro" id="IPR026040">
    <property type="entry name" value="HyI-like"/>
</dbReference>
<dbReference type="InterPro" id="IPR013022">
    <property type="entry name" value="Xyl_isomerase-like_TIM-brl"/>
</dbReference>
<organism evidence="4 5">
    <name type="scientific">Microvirga puerhi</name>
    <dbReference type="NCBI Taxonomy" id="2876078"/>
    <lineage>
        <taxon>Bacteria</taxon>
        <taxon>Pseudomonadati</taxon>
        <taxon>Pseudomonadota</taxon>
        <taxon>Alphaproteobacteria</taxon>
        <taxon>Hyphomicrobiales</taxon>
        <taxon>Methylobacteriaceae</taxon>
        <taxon>Microvirga</taxon>
    </lineage>
</organism>
<feature type="domain" description="Xylose isomerase-like TIM barrel" evidence="3">
    <location>
        <begin position="22"/>
        <end position="254"/>
    </location>
</feature>
<comment type="caution">
    <text evidence="4">The sequence shown here is derived from an EMBL/GenBank/DDBJ whole genome shotgun (WGS) entry which is preliminary data.</text>
</comment>
<protein>
    <submittedName>
        <fullName evidence="4">TIM barrel protein</fullName>
    </submittedName>
</protein>
<reference evidence="4 5" key="1">
    <citation type="submission" date="2021-09" db="EMBL/GenBank/DDBJ databases">
        <title>The complete genome sequence of a new microorganism.</title>
        <authorList>
            <person name="Zi Z."/>
        </authorList>
    </citation>
    <scope>NUCLEOTIDE SEQUENCE [LARGE SCALE GENOMIC DNA]</scope>
    <source>
        <strain evidence="4 5">WGZ8</strain>
    </source>
</reference>
<dbReference type="PANTHER" id="PTHR43489:SF6">
    <property type="entry name" value="HYDROXYPYRUVATE ISOMERASE-RELATED"/>
    <property type="match status" value="1"/>
</dbReference>
<gene>
    <name evidence="4" type="ORF">K9B37_02360</name>
</gene>
<dbReference type="PIRSF" id="PIRSF006241">
    <property type="entry name" value="HyI"/>
    <property type="match status" value="1"/>
</dbReference>
<dbReference type="Gene3D" id="3.20.20.150">
    <property type="entry name" value="Divalent-metal-dependent TIM barrel enzymes"/>
    <property type="match status" value="1"/>
</dbReference>